<dbReference type="EMBL" id="MFUC01000005">
    <property type="protein sequence ID" value="OGI72465.1"/>
    <property type="molecule type" value="Genomic_DNA"/>
</dbReference>
<evidence type="ECO:0000313" key="2">
    <source>
        <dbReference type="Proteomes" id="UP000179686"/>
    </source>
</evidence>
<reference evidence="1 2" key="1">
    <citation type="journal article" date="2016" name="Nat. Commun.">
        <title>Thousands of microbial genomes shed light on interconnected biogeochemical processes in an aquifer system.</title>
        <authorList>
            <person name="Anantharaman K."/>
            <person name="Brown C.T."/>
            <person name="Hug L.A."/>
            <person name="Sharon I."/>
            <person name="Castelle C.J."/>
            <person name="Probst A.J."/>
            <person name="Thomas B.C."/>
            <person name="Singh A."/>
            <person name="Wilkins M.J."/>
            <person name="Karaoz U."/>
            <person name="Brodie E.L."/>
            <person name="Williams K.H."/>
            <person name="Hubbard S.S."/>
            <person name="Banfield J.F."/>
        </authorList>
    </citation>
    <scope>NUCLEOTIDE SEQUENCE [LARGE SCALE GENOMIC DNA]</scope>
</reference>
<evidence type="ECO:0000313" key="1">
    <source>
        <dbReference type="EMBL" id="OGI72465.1"/>
    </source>
</evidence>
<organism evidence="1 2">
    <name type="scientific">Candidatus Nomurabacteria bacterium RIFCSPHIGHO2_02_FULL_38_15</name>
    <dbReference type="NCBI Taxonomy" id="1801752"/>
    <lineage>
        <taxon>Bacteria</taxon>
        <taxon>Candidatus Nomuraibacteriota</taxon>
    </lineage>
</organism>
<protein>
    <submittedName>
        <fullName evidence="1">Uncharacterized protein</fullName>
    </submittedName>
</protein>
<proteinExistence type="predicted"/>
<accession>A0A1F6VSP1</accession>
<dbReference type="STRING" id="1801752.A3J61_02445"/>
<comment type="caution">
    <text evidence="1">The sequence shown here is derived from an EMBL/GenBank/DDBJ whole genome shotgun (WGS) entry which is preliminary data.</text>
</comment>
<sequence>MNTIEIPIKEYKQSLQVQKSILSHLDFLQKMVFESSRDEITPSAMRRLEKISSKLDKGAGKRFSTIASFKKYLKEI</sequence>
<dbReference type="Proteomes" id="UP000179686">
    <property type="component" value="Unassembled WGS sequence"/>
</dbReference>
<gene>
    <name evidence="1" type="ORF">A3J61_02445</name>
</gene>
<dbReference type="AlphaFoldDB" id="A0A1F6VSP1"/>
<name>A0A1F6VSP1_9BACT</name>